<dbReference type="PANTHER" id="PTHR43591:SF24">
    <property type="entry name" value="2-METHOXY-6-POLYPRENYL-1,4-BENZOQUINOL METHYLASE, MITOCHONDRIAL"/>
    <property type="match status" value="1"/>
</dbReference>
<evidence type="ECO:0000256" key="1">
    <source>
        <dbReference type="ARBA" id="ARBA00022603"/>
    </source>
</evidence>
<sequence>MTEQAVLTQPLAEGVGEGLSKELGKGLSKQLCEDNWQARVAHAFSRAAPRYDALATAQRQIGEGLWITLPASATRIVDIGCGTGYWTQRLAERYPAAQLVGLDIAPGMLEQARQRYGEGIHWQQGDATALPFSERSVDLVFSNLAVQWCRDIGAVMKALYRVLEPGGHAHITTLLPGTLAEVAFAWQRPEALLQTPDQISVAVAIAESGLTINRQTANVEHYYYPDLNAVMASIKGVGAQLARPQAHITRRDIAAAKARYEQLRQSEGLPVSYHCLTLTLEKPQ</sequence>
<evidence type="ECO:0000313" key="6">
    <source>
        <dbReference type="EMBL" id="KKO05729.1"/>
    </source>
</evidence>
<dbReference type="Pfam" id="PF13649">
    <property type="entry name" value="Methyltransf_25"/>
    <property type="match status" value="1"/>
</dbReference>
<dbReference type="InterPro" id="IPR041698">
    <property type="entry name" value="Methyltransf_25"/>
</dbReference>
<accession>A0A0F9YM67</accession>
<dbReference type="AlphaFoldDB" id="A0A0F9YM67"/>
<evidence type="ECO:0000256" key="2">
    <source>
        <dbReference type="ARBA" id="ARBA00022679"/>
    </source>
</evidence>
<keyword evidence="4" id="KW-0093">Biotin biosynthesis</keyword>
<dbReference type="GO" id="GO:0032259">
    <property type="term" value="P:methylation"/>
    <property type="evidence" value="ECO:0007669"/>
    <property type="project" value="UniProtKB-KW"/>
</dbReference>
<dbReference type="InterPro" id="IPR011814">
    <property type="entry name" value="BioC"/>
</dbReference>
<dbReference type="SUPFAM" id="SSF53335">
    <property type="entry name" value="S-adenosyl-L-methionine-dependent methyltransferases"/>
    <property type="match status" value="1"/>
</dbReference>
<organism evidence="6">
    <name type="scientific">marine sediment metagenome</name>
    <dbReference type="NCBI Taxonomy" id="412755"/>
    <lineage>
        <taxon>unclassified sequences</taxon>
        <taxon>metagenomes</taxon>
        <taxon>ecological metagenomes</taxon>
    </lineage>
</organism>
<dbReference type="EMBL" id="LAZR01000018">
    <property type="protein sequence ID" value="KKO05729.1"/>
    <property type="molecule type" value="Genomic_DNA"/>
</dbReference>
<dbReference type="GO" id="GO:0009102">
    <property type="term" value="P:biotin biosynthetic process"/>
    <property type="evidence" value="ECO:0007669"/>
    <property type="project" value="UniProtKB-KW"/>
</dbReference>
<comment type="caution">
    <text evidence="6">The sequence shown here is derived from an EMBL/GenBank/DDBJ whole genome shotgun (WGS) entry which is preliminary data.</text>
</comment>
<name>A0A0F9YM67_9ZZZZ</name>
<keyword evidence="2" id="KW-0808">Transferase</keyword>
<dbReference type="Gene3D" id="3.40.50.150">
    <property type="entry name" value="Vaccinia Virus protein VP39"/>
    <property type="match status" value="1"/>
</dbReference>
<reference evidence="6" key="1">
    <citation type="journal article" date="2015" name="Nature">
        <title>Complex archaea that bridge the gap between prokaryotes and eukaryotes.</title>
        <authorList>
            <person name="Spang A."/>
            <person name="Saw J.H."/>
            <person name="Jorgensen S.L."/>
            <person name="Zaremba-Niedzwiedzka K."/>
            <person name="Martijn J."/>
            <person name="Lind A.E."/>
            <person name="van Eijk R."/>
            <person name="Schleper C."/>
            <person name="Guy L."/>
            <person name="Ettema T.J."/>
        </authorList>
    </citation>
    <scope>NUCLEOTIDE SEQUENCE</scope>
</reference>
<dbReference type="CDD" id="cd02440">
    <property type="entry name" value="AdoMet_MTases"/>
    <property type="match status" value="1"/>
</dbReference>
<keyword evidence="3" id="KW-0949">S-adenosyl-L-methionine</keyword>
<evidence type="ECO:0000259" key="5">
    <source>
        <dbReference type="Pfam" id="PF13649"/>
    </source>
</evidence>
<evidence type="ECO:0000256" key="3">
    <source>
        <dbReference type="ARBA" id="ARBA00022691"/>
    </source>
</evidence>
<feature type="domain" description="Methyltransferase" evidence="5">
    <location>
        <begin position="76"/>
        <end position="167"/>
    </location>
</feature>
<dbReference type="InterPro" id="IPR029063">
    <property type="entry name" value="SAM-dependent_MTases_sf"/>
</dbReference>
<dbReference type="PANTHER" id="PTHR43591">
    <property type="entry name" value="METHYLTRANSFERASE"/>
    <property type="match status" value="1"/>
</dbReference>
<protein>
    <recommendedName>
        <fullName evidence="5">Methyltransferase domain-containing protein</fullName>
    </recommendedName>
</protein>
<keyword evidence="1" id="KW-0489">Methyltransferase</keyword>
<evidence type="ECO:0000256" key="4">
    <source>
        <dbReference type="ARBA" id="ARBA00022756"/>
    </source>
</evidence>
<dbReference type="GO" id="GO:0010340">
    <property type="term" value="F:carboxyl-O-methyltransferase activity"/>
    <property type="evidence" value="ECO:0007669"/>
    <property type="project" value="InterPro"/>
</dbReference>
<dbReference type="HAMAP" id="MF_00835">
    <property type="entry name" value="BioC"/>
    <property type="match status" value="1"/>
</dbReference>
<proteinExistence type="inferred from homology"/>
<gene>
    <name evidence="6" type="ORF">LCGC14_0073690</name>
</gene>